<accession>A0A516SGB1</accession>
<dbReference type="OrthoDB" id="5418945at2"/>
<organism evidence="1 2">
    <name type="scientific">Chitinimonas arctica</name>
    <dbReference type="NCBI Taxonomy" id="2594795"/>
    <lineage>
        <taxon>Bacteria</taxon>
        <taxon>Pseudomonadati</taxon>
        <taxon>Pseudomonadota</taxon>
        <taxon>Betaproteobacteria</taxon>
        <taxon>Neisseriales</taxon>
        <taxon>Chitinibacteraceae</taxon>
        <taxon>Chitinimonas</taxon>
    </lineage>
</organism>
<dbReference type="EMBL" id="CP041730">
    <property type="protein sequence ID" value="QDQ27130.1"/>
    <property type="molecule type" value="Genomic_DNA"/>
</dbReference>
<protein>
    <submittedName>
        <fullName evidence="1">Uncharacterized protein</fullName>
    </submittedName>
</protein>
<proteinExistence type="predicted"/>
<sequence length="81" mass="8870">MLKHVLVARSAAGKRLGEQLSTNPVLQTIAAEYGFRSNDAKLFEQAMAQLKLPAPELLELGDIPATHLLDAMQKTITDQLQ</sequence>
<evidence type="ECO:0000313" key="1">
    <source>
        <dbReference type="EMBL" id="QDQ27130.1"/>
    </source>
</evidence>
<gene>
    <name evidence="1" type="ORF">FNU76_12580</name>
</gene>
<name>A0A516SGB1_9NEIS</name>
<dbReference type="KEGG" id="cari:FNU76_12580"/>
<dbReference type="AlphaFoldDB" id="A0A516SGB1"/>
<reference evidence="2" key="1">
    <citation type="submission" date="2019-07" db="EMBL/GenBank/DDBJ databases">
        <title>Chitinimonas sp. nov., isolated from Ny-Alesund, arctica soil.</title>
        <authorList>
            <person name="Xu Q."/>
            <person name="Peng F."/>
        </authorList>
    </citation>
    <scope>NUCLEOTIDE SEQUENCE [LARGE SCALE GENOMIC DNA]</scope>
    <source>
        <strain evidence="2">R3-44</strain>
    </source>
</reference>
<keyword evidence="2" id="KW-1185">Reference proteome</keyword>
<dbReference type="Proteomes" id="UP000317550">
    <property type="component" value="Chromosome"/>
</dbReference>
<evidence type="ECO:0000313" key="2">
    <source>
        <dbReference type="Proteomes" id="UP000317550"/>
    </source>
</evidence>